<dbReference type="Gene3D" id="1.10.443.10">
    <property type="entry name" value="Intergrase catalytic core"/>
    <property type="match status" value="1"/>
</dbReference>
<keyword evidence="7" id="KW-1185">Reference proteome</keyword>
<dbReference type="Gene3D" id="1.10.150.130">
    <property type="match status" value="1"/>
</dbReference>
<evidence type="ECO:0000256" key="2">
    <source>
        <dbReference type="ARBA" id="ARBA00022908"/>
    </source>
</evidence>
<dbReference type="InterPro" id="IPR010998">
    <property type="entry name" value="Integrase_recombinase_N"/>
</dbReference>
<dbReference type="Proteomes" id="UP001257659">
    <property type="component" value="Unassembled WGS sequence"/>
</dbReference>
<evidence type="ECO:0000256" key="1">
    <source>
        <dbReference type="ARBA" id="ARBA00008857"/>
    </source>
</evidence>
<evidence type="ECO:0000256" key="4">
    <source>
        <dbReference type="ARBA" id="ARBA00023172"/>
    </source>
</evidence>
<reference evidence="6 7" key="1">
    <citation type="submission" date="2023-07" db="EMBL/GenBank/DDBJ databases">
        <title>Genomic Encyclopedia of Type Strains, Phase IV (KMG-IV): sequencing the most valuable type-strain genomes for metagenomic binning, comparative biology and taxonomic classification.</title>
        <authorList>
            <person name="Goeker M."/>
        </authorList>
    </citation>
    <scope>NUCLEOTIDE SEQUENCE [LARGE SCALE GENOMIC DNA]</scope>
    <source>
        <strain evidence="6 7">DSM 102814</strain>
    </source>
</reference>
<keyword evidence="3" id="KW-0238">DNA-binding</keyword>
<dbReference type="PROSITE" id="PS51898">
    <property type="entry name" value="TYR_RECOMBINASE"/>
    <property type="match status" value="1"/>
</dbReference>
<dbReference type="PANTHER" id="PTHR30629:SF2">
    <property type="entry name" value="PROPHAGE INTEGRASE INTS-RELATED"/>
    <property type="match status" value="1"/>
</dbReference>
<dbReference type="CDD" id="cd00397">
    <property type="entry name" value="DNA_BRE_C"/>
    <property type="match status" value="1"/>
</dbReference>
<evidence type="ECO:0000313" key="7">
    <source>
        <dbReference type="Proteomes" id="UP001257659"/>
    </source>
</evidence>
<dbReference type="RefSeq" id="WP_309727141.1">
    <property type="nucleotide sequence ID" value="NZ_JAVDQA010000001.1"/>
</dbReference>
<dbReference type="Pfam" id="PF00589">
    <property type="entry name" value="Phage_integrase"/>
    <property type="match status" value="1"/>
</dbReference>
<name>A0ABU1K3N8_9FLAO</name>
<dbReference type="SUPFAM" id="SSF56349">
    <property type="entry name" value="DNA breaking-rejoining enzymes"/>
    <property type="match status" value="1"/>
</dbReference>
<dbReference type="PANTHER" id="PTHR30629">
    <property type="entry name" value="PROPHAGE INTEGRASE"/>
    <property type="match status" value="1"/>
</dbReference>
<dbReference type="InterPro" id="IPR011010">
    <property type="entry name" value="DNA_brk_join_enz"/>
</dbReference>
<feature type="domain" description="Tyr recombinase" evidence="5">
    <location>
        <begin position="209"/>
        <end position="387"/>
    </location>
</feature>
<comment type="similarity">
    <text evidence="1">Belongs to the 'phage' integrase family.</text>
</comment>
<evidence type="ECO:0000313" key="6">
    <source>
        <dbReference type="EMBL" id="MDR6300239.1"/>
    </source>
</evidence>
<dbReference type="InterPro" id="IPR002104">
    <property type="entry name" value="Integrase_catalytic"/>
</dbReference>
<dbReference type="InterPro" id="IPR050808">
    <property type="entry name" value="Phage_Integrase"/>
</dbReference>
<sequence>MNTFQKSTSQKILFVDYVPAELKETTSDNWRVVFQVKIPGKEKMKRYKRHVPKISNKRLREQHDKRMCENINRKLARGWSPFYEGYSENEFQLLVNVLDKFIEQSERRFKDNLLRKDTLRSYISFSKNIVVYLKHIEKEKMFTVEFDRAFIIQFLDHIYFEKKRTARTSNNYLSFCNQLAIFMVDRGYIPSNPASKIQKRKVGKKKREILPGYLRNDIFKYLGRKDKPYLTLCLTVYFCFIRRTELTKLKVKHIDLDTDTIFIPAEISKNKKDGVVTIPKMLKKMLADHIHKSLNEDFLFSSDNFQPGREKIEPKKISDEWTKMRNILKFDSRYQFYSLKDTGITQLFLLGVPAMKIRDQARHHDIKITESYTPRNLEADNLLKELDFNF</sequence>
<evidence type="ECO:0000259" key="5">
    <source>
        <dbReference type="PROSITE" id="PS51898"/>
    </source>
</evidence>
<keyword evidence="2" id="KW-0229">DNA integration</keyword>
<evidence type="ECO:0000256" key="3">
    <source>
        <dbReference type="ARBA" id="ARBA00023125"/>
    </source>
</evidence>
<dbReference type="InterPro" id="IPR013762">
    <property type="entry name" value="Integrase-like_cat_sf"/>
</dbReference>
<proteinExistence type="inferred from homology"/>
<organism evidence="6 7">
    <name type="scientific">Mesonia maritima</name>
    <dbReference type="NCBI Taxonomy" id="1793873"/>
    <lineage>
        <taxon>Bacteria</taxon>
        <taxon>Pseudomonadati</taxon>
        <taxon>Bacteroidota</taxon>
        <taxon>Flavobacteriia</taxon>
        <taxon>Flavobacteriales</taxon>
        <taxon>Flavobacteriaceae</taxon>
        <taxon>Mesonia</taxon>
    </lineage>
</organism>
<protein>
    <submittedName>
        <fullName evidence="6">Integrase</fullName>
    </submittedName>
</protein>
<accession>A0ABU1K3N8</accession>
<keyword evidence="4" id="KW-0233">DNA recombination</keyword>
<gene>
    <name evidence="6" type="ORF">GGR31_000855</name>
</gene>
<dbReference type="EMBL" id="JAVDQA010000001">
    <property type="protein sequence ID" value="MDR6300239.1"/>
    <property type="molecule type" value="Genomic_DNA"/>
</dbReference>
<comment type="caution">
    <text evidence="6">The sequence shown here is derived from an EMBL/GenBank/DDBJ whole genome shotgun (WGS) entry which is preliminary data.</text>
</comment>